<feature type="active site" description="Charge relay system" evidence="6">
    <location>
        <position position="40"/>
    </location>
</feature>
<dbReference type="CDD" id="cd02120">
    <property type="entry name" value="PA_subtilisin_like"/>
    <property type="match status" value="1"/>
</dbReference>
<keyword evidence="11" id="KW-1185">Reference proteome</keyword>
<comment type="caution">
    <text evidence="10">The sequence shown here is derived from an EMBL/GenBank/DDBJ whole genome shotgun (WGS) entry which is preliminary data.</text>
</comment>
<evidence type="ECO:0000256" key="2">
    <source>
        <dbReference type="ARBA" id="ARBA00022670"/>
    </source>
</evidence>
<comment type="similarity">
    <text evidence="1 7">Belongs to the peptidase S8 family.</text>
</comment>
<dbReference type="PROSITE" id="PS51892">
    <property type="entry name" value="SUBTILASE"/>
    <property type="match status" value="1"/>
</dbReference>
<keyword evidence="3" id="KW-0732">Signal</keyword>
<keyword evidence="2" id="KW-0645">Protease</keyword>
<dbReference type="Pfam" id="PF17766">
    <property type="entry name" value="fn3_6"/>
    <property type="match status" value="1"/>
</dbReference>
<evidence type="ECO:0000256" key="7">
    <source>
        <dbReference type="PROSITE-ProRule" id="PRU01240"/>
    </source>
</evidence>
<feature type="active site" description="Charge relay system" evidence="6">
    <location>
        <position position="111"/>
    </location>
</feature>
<dbReference type="InterPro" id="IPR036852">
    <property type="entry name" value="Peptidase_S8/S53_dom_sf"/>
</dbReference>
<keyword evidence="4" id="KW-0378">Hydrolase</keyword>
<evidence type="ECO:0000256" key="6">
    <source>
        <dbReference type="PIRSR" id="PIRSR615500-1"/>
    </source>
</evidence>
<evidence type="ECO:0000256" key="3">
    <source>
        <dbReference type="ARBA" id="ARBA00022729"/>
    </source>
</evidence>
<dbReference type="AlphaFoldDB" id="A0ABD3TW03"/>
<feature type="domain" description="Subtilisin-like protease fibronectin type-III" evidence="9">
    <location>
        <begin position="450"/>
        <end position="554"/>
    </location>
</feature>
<comment type="caution">
    <text evidence="7">Lacks conserved residue(s) required for the propagation of feature annotation.</text>
</comment>
<dbReference type="InterPro" id="IPR015500">
    <property type="entry name" value="Peptidase_S8_subtilisin-rel"/>
</dbReference>
<dbReference type="Gene3D" id="2.60.40.2310">
    <property type="match status" value="1"/>
</dbReference>
<sequence length="558" mass="60375">MDSTVKVDTTHSYQFLGLNSNHGAWPVSNYGQDVIIGVVDTGIWPESRSFDDDGMTEVPSRWKGECESGTQFNSSMCNNKLIGARYFNKGLLAKFPNLTIAMNSSRDTDGHGTHTSSTAAGSHVEGASFFGYAPGTSTGMAPKARVAMYKALFDEGAYISDILAAIDQAIIDGVDVLSLSLGIDGLALYEDPVAIATFAAMEKGIFVSTSSGNEGPYPETLHNGSPWVLNVAASTIDREFQATLTLDNGVSATGISMYPGNFSSTEFPIVFIEACENANSLKKVGHAIAVCLDTNETLSDQIYYAREANLIGAVFISNNADLTFFTESSFPAIFYNLEEGQSILDYVKNDSNSMRKASIKFKETRLGSAIAPKLASYSSRGPSQSCPYPATPLAMGAGHIDPNRALDPGLVYDASTEDYINLLCALNFTSNQIKTITRSNPYNCSNPSLDLNYPSFIAYFNANETNLNSTTVKEFARTVTNVGNGNSTYIANLTELKWLNVSVTPEKLVFSKKYEKKSYKLRIEGPKVMRDSLVFGSLTWVESGGNHKVRSPIVATQA</sequence>
<dbReference type="GO" id="GO:0008236">
    <property type="term" value="F:serine-type peptidase activity"/>
    <property type="evidence" value="ECO:0007669"/>
    <property type="project" value="UniProtKB-KW"/>
</dbReference>
<dbReference type="EMBL" id="JBJXBP010000003">
    <property type="protein sequence ID" value="KAL3840415.1"/>
    <property type="molecule type" value="Genomic_DNA"/>
</dbReference>
<accession>A0ABD3TW03</accession>
<dbReference type="InterPro" id="IPR041469">
    <property type="entry name" value="Subtilisin-like_FN3"/>
</dbReference>
<dbReference type="Proteomes" id="UP001634393">
    <property type="component" value="Unassembled WGS sequence"/>
</dbReference>
<evidence type="ECO:0000259" key="9">
    <source>
        <dbReference type="Pfam" id="PF17766"/>
    </source>
</evidence>
<dbReference type="InterPro" id="IPR000209">
    <property type="entry name" value="Peptidase_S8/S53_dom"/>
</dbReference>
<dbReference type="PRINTS" id="PR00723">
    <property type="entry name" value="SUBTILISIN"/>
</dbReference>
<protein>
    <submittedName>
        <fullName evidence="10">Uncharacterized protein</fullName>
    </submittedName>
</protein>
<evidence type="ECO:0000313" key="11">
    <source>
        <dbReference type="Proteomes" id="UP001634393"/>
    </source>
</evidence>
<feature type="domain" description="Peptidase S8/S53" evidence="8">
    <location>
        <begin position="31"/>
        <end position="384"/>
    </location>
</feature>
<evidence type="ECO:0000256" key="1">
    <source>
        <dbReference type="ARBA" id="ARBA00011073"/>
    </source>
</evidence>
<keyword evidence="5" id="KW-0720">Serine protease</keyword>
<feature type="active site" description="Charge relay system" evidence="6">
    <location>
        <position position="383"/>
    </location>
</feature>
<dbReference type="Pfam" id="PF00082">
    <property type="entry name" value="Peptidase_S8"/>
    <property type="match status" value="1"/>
</dbReference>
<dbReference type="PANTHER" id="PTHR10795">
    <property type="entry name" value="PROPROTEIN CONVERTASE SUBTILISIN/KEXIN"/>
    <property type="match status" value="1"/>
</dbReference>
<gene>
    <name evidence="10" type="ORF">ACJIZ3_025006</name>
</gene>
<dbReference type="SUPFAM" id="SSF52743">
    <property type="entry name" value="Subtilisin-like"/>
    <property type="match status" value="1"/>
</dbReference>
<dbReference type="CDD" id="cd04852">
    <property type="entry name" value="Peptidases_S8_3"/>
    <property type="match status" value="1"/>
</dbReference>
<organism evidence="10 11">
    <name type="scientific">Penstemon smallii</name>
    <dbReference type="NCBI Taxonomy" id="265156"/>
    <lineage>
        <taxon>Eukaryota</taxon>
        <taxon>Viridiplantae</taxon>
        <taxon>Streptophyta</taxon>
        <taxon>Embryophyta</taxon>
        <taxon>Tracheophyta</taxon>
        <taxon>Spermatophyta</taxon>
        <taxon>Magnoliopsida</taxon>
        <taxon>eudicotyledons</taxon>
        <taxon>Gunneridae</taxon>
        <taxon>Pentapetalae</taxon>
        <taxon>asterids</taxon>
        <taxon>lamiids</taxon>
        <taxon>Lamiales</taxon>
        <taxon>Plantaginaceae</taxon>
        <taxon>Cheloneae</taxon>
        <taxon>Penstemon</taxon>
    </lineage>
</organism>
<dbReference type="Gene3D" id="3.40.50.200">
    <property type="entry name" value="Peptidase S8/S53 domain"/>
    <property type="match status" value="2"/>
</dbReference>
<evidence type="ECO:0000259" key="8">
    <source>
        <dbReference type="Pfam" id="PF00082"/>
    </source>
</evidence>
<dbReference type="InterPro" id="IPR034197">
    <property type="entry name" value="Peptidases_S8_3"/>
</dbReference>
<dbReference type="GO" id="GO:0006508">
    <property type="term" value="P:proteolysis"/>
    <property type="evidence" value="ECO:0007669"/>
    <property type="project" value="UniProtKB-KW"/>
</dbReference>
<proteinExistence type="inferred from homology"/>
<dbReference type="InterPro" id="IPR045051">
    <property type="entry name" value="SBT"/>
</dbReference>
<name>A0ABD3TW03_9LAMI</name>
<evidence type="ECO:0000256" key="5">
    <source>
        <dbReference type="ARBA" id="ARBA00022825"/>
    </source>
</evidence>
<evidence type="ECO:0000256" key="4">
    <source>
        <dbReference type="ARBA" id="ARBA00022801"/>
    </source>
</evidence>
<evidence type="ECO:0000313" key="10">
    <source>
        <dbReference type="EMBL" id="KAL3840415.1"/>
    </source>
</evidence>
<reference evidence="10 11" key="1">
    <citation type="submission" date="2024-12" db="EMBL/GenBank/DDBJ databases">
        <title>The unique morphological basis and parallel evolutionary history of personate flowers in Penstemon.</title>
        <authorList>
            <person name="Depatie T.H."/>
            <person name="Wessinger C.A."/>
        </authorList>
    </citation>
    <scope>NUCLEOTIDE SEQUENCE [LARGE SCALE GENOMIC DNA]</scope>
    <source>
        <strain evidence="10">WTNN_2</strain>
        <tissue evidence="10">Leaf</tissue>
    </source>
</reference>
<dbReference type="Gene3D" id="3.50.30.30">
    <property type="match status" value="1"/>
</dbReference>